<dbReference type="eggNOG" id="COG2003">
    <property type="taxonomic scope" value="Bacteria"/>
</dbReference>
<proteinExistence type="inferred from homology"/>
<dbReference type="PANTHER" id="PTHR30471">
    <property type="entry name" value="DNA REPAIR PROTEIN RADC"/>
    <property type="match status" value="1"/>
</dbReference>
<evidence type="ECO:0000256" key="5">
    <source>
        <dbReference type="ARBA" id="ARBA00023049"/>
    </source>
</evidence>
<evidence type="ECO:0000313" key="8">
    <source>
        <dbReference type="EMBL" id="GAL82855.1"/>
    </source>
</evidence>
<gene>
    <name evidence="8" type="ORF">MYP_81</name>
</gene>
<reference evidence="8 9" key="1">
    <citation type="submission" date="2014-09" db="EMBL/GenBank/DDBJ databases">
        <title>Sporocytophaga myxococcoides PG-01 genome sequencing.</title>
        <authorList>
            <person name="Liu L."/>
            <person name="Gao P.J."/>
            <person name="Chen G.J."/>
            <person name="Wang L.S."/>
        </authorList>
    </citation>
    <scope>NUCLEOTIDE SEQUENCE [LARGE SCALE GENOMIC DNA]</scope>
    <source>
        <strain evidence="8 9">PG-01</strain>
    </source>
</reference>
<dbReference type="EMBL" id="BBLT01000001">
    <property type="protein sequence ID" value="GAL82855.1"/>
    <property type="molecule type" value="Genomic_DNA"/>
</dbReference>
<evidence type="ECO:0000256" key="1">
    <source>
        <dbReference type="ARBA" id="ARBA00022670"/>
    </source>
</evidence>
<dbReference type="Gene3D" id="3.40.140.10">
    <property type="entry name" value="Cytidine Deaminase, domain 2"/>
    <property type="match status" value="1"/>
</dbReference>
<dbReference type="InterPro" id="IPR037518">
    <property type="entry name" value="MPN"/>
</dbReference>
<dbReference type="CDD" id="cd08071">
    <property type="entry name" value="MPN_DUF2466"/>
    <property type="match status" value="1"/>
</dbReference>
<comment type="similarity">
    <text evidence="6">Belongs to the UPF0758 family.</text>
</comment>
<dbReference type="GO" id="GO:0006508">
    <property type="term" value="P:proteolysis"/>
    <property type="evidence" value="ECO:0007669"/>
    <property type="project" value="UniProtKB-KW"/>
</dbReference>
<keyword evidence="9" id="KW-1185">Reference proteome</keyword>
<dbReference type="Pfam" id="PF04002">
    <property type="entry name" value="RadC"/>
    <property type="match status" value="1"/>
</dbReference>
<evidence type="ECO:0000259" key="7">
    <source>
        <dbReference type="PROSITE" id="PS50249"/>
    </source>
</evidence>
<keyword evidence="2" id="KW-0479">Metal-binding</keyword>
<comment type="caution">
    <text evidence="8">The sequence shown here is derived from an EMBL/GenBank/DDBJ whole genome shotgun (WGS) entry which is preliminary data.</text>
</comment>
<dbReference type="PROSITE" id="PS01302">
    <property type="entry name" value="UPF0758"/>
    <property type="match status" value="1"/>
</dbReference>
<dbReference type="GO" id="GO:0046872">
    <property type="term" value="F:metal ion binding"/>
    <property type="evidence" value="ECO:0007669"/>
    <property type="project" value="UniProtKB-KW"/>
</dbReference>
<feature type="domain" description="MPN" evidence="7">
    <location>
        <begin position="109"/>
        <end position="231"/>
    </location>
</feature>
<protein>
    <recommendedName>
        <fullName evidence="7">MPN domain-containing protein</fullName>
    </recommendedName>
</protein>
<accession>A0A098L889</accession>
<evidence type="ECO:0000256" key="2">
    <source>
        <dbReference type="ARBA" id="ARBA00022723"/>
    </source>
</evidence>
<evidence type="ECO:0000313" key="9">
    <source>
        <dbReference type="Proteomes" id="UP000030185"/>
    </source>
</evidence>
<dbReference type="RefSeq" id="WP_045456979.1">
    <property type="nucleotide sequence ID" value="NZ_BBLT01000001.1"/>
</dbReference>
<dbReference type="NCBIfam" id="NF000642">
    <property type="entry name" value="PRK00024.1"/>
    <property type="match status" value="1"/>
</dbReference>
<evidence type="ECO:0000256" key="3">
    <source>
        <dbReference type="ARBA" id="ARBA00022801"/>
    </source>
</evidence>
<dbReference type="InterPro" id="IPR020891">
    <property type="entry name" value="UPF0758_CS"/>
</dbReference>
<dbReference type="GO" id="GO:0008237">
    <property type="term" value="F:metallopeptidase activity"/>
    <property type="evidence" value="ECO:0007669"/>
    <property type="project" value="UniProtKB-KW"/>
</dbReference>
<dbReference type="Proteomes" id="UP000030185">
    <property type="component" value="Unassembled WGS sequence"/>
</dbReference>
<dbReference type="Pfam" id="PF20582">
    <property type="entry name" value="UPF0758_N"/>
    <property type="match status" value="1"/>
</dbReference>
<dbReference type="InterPro" id="IPR025657">
    <property type="entry name" value="RadC_JAB"/>
</dbReference>
<sequence length="231" mass="25683">MEDVKYLKILSWAEEDRPREKLILKGKESLSDAELMAILLGSGTVSLSAVDVAKLILKECNNNLNDLAKLSVKDLQKFKGIGEAKAITIISALELGRRRKEALQNKREKITCASDAFDIMKPNLLDLQHEEFWIILLNRSNAVIKKVFISSGGIAGTVADPKLIYKHALEHLASAIILVHNHPSGNLKPSEADISLTRKLKQAGSFLEIPVLDHLIFTDHGYYSFADEDKL</sequence>
<evidence type="ECO:0000256" key="4">
    <source>
        <dbReference type="ARBA" id="ARBA00022833"/>
    </source>
</evidence>
<keyword evidence="4" id="KW-0862">Zinc</keyword>
<dbReference type="InterPro" id="IPR001405">
    <property type="entry name" value="UPF0758"/>
</dbReference>
<dbReference type="STRING" id="153721.MYP_81"/>
<dbReference type="OrthoDB" id="9804482at2"/>
<dbReference type="AlphaFoldDB" id="A0A098L889"/>
<dbReference type="PROSITE" id="PS50249">
    <property type="entry name" value="MPN"/>
    <property type="match status" value="1"/>
</dbReference>
<evidence type="ECO:0000256" key="6">
    <source>
        <dbReference type="RuleBase" id="RU003797"/>
    </source>
</evidence>
<name>A0A098L889_9BACT</name>
<organism evidence="8 9">
    <name type="scientific">Sporocytophaga myxococcoides</name>
    <dbReference type="NCBI Taxonomy" id="153721"/>
    <lineage>
        <taxon>Bacteria</taxon>
        <taxon>Pseudomonadati</taxon>
        <taxon>Bacteroidota</taxon>
        <taxon>Cytophagia</taxon>
        <taxon>Cytophagales</taxon>
        <taxon>Cytophagaceae</taxon>
        <taxon>Sporocytophaga</taxon>
    </lineage>
</organism>
<keyword evidence="5" id="KW-0482">Metalloprotease</keyword>
<dbReference type="InterPro" id="IPR010994">
    <property type="entry name" value="RuvA_2-like"/>
</dbReference>
<keyword evidence="3" id="KW-0378">Hydrolase</keyword>
<dbReference type="SUPFAM" id="SSF47781">
    <property type="entry name" value="RuvA domain 2-like"/>
    <property type="match status" value="1"/>
</dbReference>
<dbReference type="InterPro" id="IPR046778">
    <property type="entry name" value="UPF0758_N"/>
</dbReference>
<dbReference type="PANTHER" id="PTHR30471:SF3">
    <property type="entry name" value="UPF0758 PROTEIN YEES-RELATED"/>
    <property type="match status" value="1"/>
</dbReference>
<keyword evidence="1" id="KW-0645">Protease</keyword>
<dbReference type="NCBIfam" id="TIGR00608">
    <property type="entry name" value="radc"/>
    <property type="match status" value="1"/>
</dbReference>